<evidence type="ECO:0008006" key="4">
    <source>
        <dbReference type="Google" id="ProtNLM"/>
    </source>
</evidence>
<feature type="chain" id="PRO_5044847182" description="DUF4362 domain-containing protein" evidence="1">
    <location>
        <begin position="25"/>
        <end position="165"/>
    </location>
</feature>
<reference evidence="2 3" key="1">
    <citation type="submission" date="2023-08" db="EMBL/GenBank/DDBJ databases">
        <title>Haemophilus_parainfluenzae_DSM 8978_complete_genome_hifiasm_Zymo_Research_D6332.</title>
        <authorList>
            <person name="Damerum A."/>
        </authorList>
    </citation>
    <scope>NUCLEOTIDE SEQUENCE [LARGE SCALE GENOMIC DNA]</scope>
    <source>
        <strain evidence="2 3">DSM 8978</strain>
    </source>
</reference>
<organism evidence="2 3">
    <name type="scientific">Haemophilus parainfluenzae ATCC 33392</name>
    <dbReference type="NCBI Taxonomy" id="888828"/>
    <lineage>
        <taxon>Bacteria</taxon>
        <taxon>Pseudomonadati</taxon>
        <taxon>Pseudomonadota</taxon>
        <taxon>Gammaproteobacteria</taxon>
        <taxon>Pasteurellales</taxon>
        <taxon>Pasteurellaceae</taxon>
        <taxon>Haemophilus</taxon>
    </lineage>
</organism>
<evidence type="ECO:0000313" key="2">
    <source>
        <dbReference type="EMBL" id="WMS23128.1"/>
    </source>
</evidence>
<dbReference type="AlphaFoldDB" id="A0ABD7ZF91"/>
<dbReference type="GeneID" id="93297165"/>
<feature type="signal peptide" evidence="1">
    <location>
        <begin position="1"/>
        <end position="24"/>
    </location>
</feature>
<protein>
    <recommendedName>
        <fullName evidence="4">DUF4362 domain-containing protein</fullName>
    </recommendedName>
</protein>
<dbReference type="Proteomes" id="UP001242781">
    <property type="component" value="Chromosome"/>
</dbReference>
<keyword evidence="1" id="KW-0732">Signal</keyword>
<evidence type="ECO:0000313" key="3">
    <source>
        <dbReference type="Proteomes" id="UP001242781"/>
    </source>
</evidence>
<accession>A0ABD7ZF91</accession>
<dbReference type="PROSITE" id="PS51257">
    <property type="entry name" value="PROKAR_LIPOPROTEIN"/>
    <property type="match status" value="1"/>
</dbReference>
<dbReference type="RefSeq" id="WP_005695533.1">
    <property type="nucleotide sequence ID" value="NZ_AFQS01000019.1"/>
</dbReference>
<proteinExistence type="predicted"/>
<dbReference type="EMBL" id="CP133470">
    <property type="protein sequence ID" value="WMS23128.1"/>
    <property type="molecule type" value="Genomic_DNA"/>
</dbReference>
<evidence type="ECO:0000256" key="1">
    <source>
        <dbReference type="SAM" id="SignalP"/>
    </source>
</evidence>
<gene>
    <name evidence="2" type="ORF">RDV53_06645</name>
</gene>
<sequence length="165" mass="19016">MLKKHAYKAIFTALVTSLLTGCIAYEENTKITMNDVRNMDYGSYPKNYEKAIRQHLARTLIDPNSLMLDGFSKPKKFLRITSRRYNAETDTYNPAVFLKYYIVCARVNAKNSYGGYTGWQEHIFYFRDGKIVNSSEYGLIEGCSNPNDIVIYNETFSDVDIIDKP</sequence>
<name>A0ABD7ZF91_HAEPA</name>